<accession>A0ABV9Z316</accession>
<proteinExistence type="predicted"/>
<comment type="caution">
    <text evidence="1">The sequence shown here is derived from an EMBL/GenBank/DDBJ whole genome shotgun (WGS) entry which is preliminary data.</text>
</comment>
<evidence type="ECO:0000313" key="1">
    <source>
        <dbReference type="EMBL" id="MFC5068874.1"/>
    </source>
</evidence>
<dbReference type="Proteomes" id="UP001595796">
    <property type="component" value="Unassembled WGS sequence"/>
</dbReference>
<gene>
    <name evidence="1" type="ORF">ACFPFW_12735</name>
</gene>
<evidence type="ECO:0000313" key="2">
    <source>
        <dbReference type="Proteomes" id="UP001595796"/>
    </source>
</evidence>
<protein>
    <recommendedName>
        <fullName evidence="3">CopG family transcriptional regulator</fullName>
    </recommendedName>
</protein>
<sequence length="62" mass="6856">MTHVQSSKPNIRLETKITVRVPNWLVEAAKQDRLKTTVPLSVVVRQALIARFGDRGGSSTPT</sequence>
<keyword evidence="2" id="KW-1185">Reference proteome</keyword>
<dbReference type="EMBL" id="JBHSJF010000006">
    <property type="protein sequence ID" value="MFC5068874.1"/>
    <property type="molecule type" value="Genomic_DNA"/>
</dbReference>
<reference evidence="2" key="1">
    <citation type="journal article" date="2019" name="Int. J. Syst. Evol. Microbiol.">
        <title>The Global Catalogue of Microorganisms (GCM) 10K type strain sequencing project: providing services to taxonomists for standard genome sequencing and annotation.</title>
        <authorList>
            <consortium name="The Broad Institute Genomics Platform"/>
            <consortium name="The Broad Institute Genome Sequencing Center for Infectious Disease"/>
            <person name="Wu L."/>
            <person name="Ma J."/>
        </authorList>
    </citation>
    <scope>NUCLEOTIDE SEQUENCE [LARGE SCALE GENOMIC DNA]</scope>
    <source>
        <strain evidence="2">CGMCC 1.16444</strain>
    </source>
</reference>
<name>A0ABV9Z316_9HYPH</name>
<evidence type="ECO:0008006" key="3">
    <source>
        <dbReference type="Google" id="ProtNLM"/>
    </source>
</evidence>
<organism evidence="1 2">
    <name type="scientific">Flaviflagellibacter deserti</name>
    <dbReference type="NCBI Taxonomy" id="2267266"/>
    <lineage>
        <taxon>Bacteria</taxon>
        <taxon>Pseudomonadati</taxon>
        <taxon>Pseudomonadota</taxon>
        <taxon>Alphaproteobacteria</taxon>
        <taxon>Hyphomicrobiales</taxon>
        <taxon>Flaviflagellibacter</taxon>
    </lineage>
</organism>
<dbReference type="RefSeq" id="WP_114955950.1">
    <property type="nucleotide sequence ID" value="NZ_JBHSJF010000006.1"/>
</dbReference>